<dbReference type="EMBL" id="CACVKT020008742">
    <property type="protein sequence ID" value="CAC5417485.1"/>
    <property type="molecule type" value="Genomic_DNA"/>
</dbReference>
<dbReference type="Proteomes" id="UP000507470">
    <property type="component" value="Unassembled WGS sequence"/>
</dbReference>
<evidence type="ECO:0000313" key="3">
    <source>
        <dbReference type="EMBL" id="CAC5417485.1"/>
    </source>
</evidence>
<keyword evidence="2" id="KW-0472">Membrane</keyword>
<dbReference type="OrthoDB" id="10252017at2759"/>
<dbReference type="InterPro" id="IPR042635">
    <property type="entry name" value="MEGF10/SREC1/2-like"/>
</dbReference>
<evidence type="ECO:0008006" key="5">
    <source>
        <dbReference type="Google" id="ProtNLM"/>
    </source>
</evidence>
<sequence>MNIVITKLRRLFVLFSESTTREGNHTFYASNTSTSWQFGTILYKETSLPTEIHFNAVFRYLTYVPPVKKAISELEVCEIGIVGCPPSHYGPLCNQSCPGNCRGPCDLTTGQCIFGCSSGWSGDNCKQDLYCRSNKTEYDIDSSYEKCPRGQFGRNCSEFCEGCISRTCDPNNGLCDKKTACNPGYVYGKYCNITCNNGFYGSNCLKLCSSFCLYQPCNRGTGECIGGCVSGLQGFNCTQVSAKKEDESFILSTQIGLFIGGFLLGALIAPVACILVMKKRQIRKKQGKKNSTKKAHSDEKQHYDDVRMENVSTYQDLSKDSTSNEYDQINTAYINH</sequence>
<evidence type="ECO:0000256" key="1">
    <source>
        <dbReference type="ARBA" id="ARBA00022536"/>
    </source>
</evidence>
<dbReference type="PANTHER" id="PTHR24043:SF8">
    <property type="entry name" value="EGF-LIKE DOMAIN-CONTAINING PROTEIN"/>
    <property type="match status" value="1"/>
</dbReference>
<gene>
    <name evidence="3" type="ORF">MCOR_49981</name>
</gene>
<keyword evidence="1" id="KW-0245">EGF-like domain</keyword>
<name>A0A6J8ED16_MYTCO</name>
<dbReference type="AlphaFoldDB" id="A0A6J8ED16"/>
<reference evidence="3 4" key="1">
    <citation type="submission" date="2020-06" db="EMBL/GenBank/DDBJ databases">
        <authorList>
            <person name="Li R."/>
            <person name="Bekaert M."/>
        </authorList>
    </citation>
    <scope>NUCLEOTIDE SEQUENCE [LARGE SCALE GENOMIC DNA]</scope>
    <source>
        <strain evidence="4">wild</strain>
    </source>
</reference>
<accession>A0A6J8ED16</accession>
<keyword evidence="2" id="KW-0812">Transmembrane</keyword>
<organism evidence="3 4">
    <name type="scientific">Mytilus coruscus</name>
    <name type="common">Sea mussel</name>
    <dbReference type="NCBI Taxonomy" id="42192"/>
    <lineage>
        <taxon>Eukaryota</taxon>
        <taxon>Metazoa</taxon>
        <taxon>Spiralia</taxon>
        <taxon>Lophotrochozoa</taxon>
        <taxon>Mollusca</taxon>
        <taxon>Bivalvia</taxon>
        <taxon>Autobranchia</taxon>
        <taxon>Pteriomorphia</taxon>
        <taxon>Mytilida</taxon>
        <taxon>Mytiloidea</taxon>
        <taxon>Mytilidae</taxon>
        <taxon>Mytilinae</taxon>
        <taxon>Mytilus</taxon>
    </lineage>
</organism>
<evidence type="ECO:0000256" key="2">
    <source>
        <dbReference type="SAM" id="Phobius"/>
    </source>
</evidence>
<keyword evidence="4" id="KW-1185">Reference proteome</keyword>
<dbReference type="PANTHER" id="PTHR24043">
    <property type="entry name" value="SCAVENGER RECEPTOR CLASS F"/>
    <property type="match status" value="1"/>
</dbReference>
<proteinExistence type="predicted"/>
<protein>
    <recommendedName>
        <fullName evidence="5">MEGF10_11</fullName>
    </recommendedName>
</protein>
<dbReference type="GO" id="GO:0005044">
    <property type="term" value="F:scavenger receptor activity"/>
    <property type="evidence" value="ECO:0007669"/>
    <property type="project" value="InterPro"/>
</dbReference>
<feature type="transmembrane region" description="Helical" evidence="2">
    <location>
        <begin position="255"/>
        <end position="277"/>
    </location>
</feature>
<keyword evidence="2" id="KW-1133">Transmembrane helix</keyword>
<evidence type="ECO:0000313" key="4">
    <source>
        <dbReference type="Proteomes" id="UP000507470"/>
    </source>
</evidence>
<dbReference type="Gene3D" id="2.170.300.10">
    <property type="entry name" value="Tie2 ligand-binding domain superfamily"/>
    <property type="match status" value="2"/>
</dbReference>